<dbReference type="EMBL" id="MU275855">
    <property type="protein sequence ID" value="KAI0051158.1"/>
    <property type="molecule type" value="Genomic_DNA"/>
</dbReference>
<evidence type="ECO:0000313" key="2">
    <source>
        <dbReference type="Proteomes" id="UP000814033"/>
    </source>
</evidence>
<dbReference type="Proteomes" id="UP000814033">
    <property type="component" value="Unassembled WGS sequence"/>
</dbReference>
<protein>
    <submittedName>
        <fullName evidence="1">Uncharacterized protein</fullName>
    </submittedName>
</protein>
<organism evidence="1 2">
    <name type="scientific">Auriscalpium vulgare</name>
    <dbReference type="NCBI Taxonomy" id="40419"/>
    <lineage>
        <taxon>Eukaryota</taxon>
        <taxon>Fungi</taxon>
        <taxon>Dikarya</taxon>
        <taxon>Basidiomycota</taxon>
        <taxon>Agaricomycotina</taxon>
        <taxon>Agaricomycetes</taxon>
        <taxon>Russulales</taxon>
        <taxon>Auriscalpiaceae</taxon>
        <taxon>Auriscalpium</taxon>
    </lineage>
</organism>
<keyword evidence="2" id="KW-1185">Reference proteome</keyword>
<name>A0ACB8S5Y0_9AGAM</name>
<reference evidence="1" key="2">
    <citation type="journal article" date="2022" name="New Phytol.">
        <title>Evolutionary transition to the ectomycorrhizal habit in the genomes of a hyperdiverse lineage of mushroom-forming fungi.</title>
        <authorList>
            <person name="Looney B."/>
            <person name="Miyauchi S."/>
            <person name="Morin E."/>
            <person name="Drula E."/>
            <person name="Courty P.E."/>
            <person name="Kohler A."/>
            <person name="Kuo A."/>
            <person name="LaButti K."/>
            <person name="Pangilinan J."/>
            <person name="Lipzen A."/>
            <person name="Riley R."/>
            <person name="Andreopoulos W."/>
            <person name="He G."/>
            <person name="Johnson J."/>
            <person name="Nolan M."/>
            <person name="Tritt A."/>
            <person name="Barry K.W."/>
            <person name="Grigoriev I.V."/>
            <person name="Nagy L.G."/>
            <person name="Hibbett D."/>
            <person name="Henrissat B."/>
            <person name="Matheny P.B."/>
            <person name="Labbe J."/>
            <person name="Martin F.M."/>
        </authorList>
    </citation>
    <scope>NUCLEOTIDE SEQUENCE</scope>
    <source>
        <strain evidence="1">FP105234-sp</strain>
    </source>
</reference>
<gene>
    <name evidence="1" type="ORF">FA95DRAFT_1554975</name>
</gene>
<accession>A0ACB8S5Y0</accession>
<sequence length="394" mass="44239">MQRTIRMRLFHLLASAQNLVRNPPTRFLSAGVPALPTPAPSPTMFLQWPFDLVDGDIPDANRGAFWDLEGDTLLIAGVHAFQVQKADLVPKSRVLAQSVVAADNFADHQGRRVVRLDSSGEAVDMLLRWIYSPDSVRQQEGNDITSLCRFINLTSTYQPKGARIMALQYMNPYYKQRRLSYAAWDALTPISIPRDGVVAVNAARNLAAFSLLPVALLDASLVATDKNLSGLSNAMDRDACTMLRKRHGSLAREIAMLLLHFDEGRPMISRRRCCSLGGVHAEVFQNLNDACNQDKWTHREDGLNVLALMHAARSEHFRETGDGRSRACKPCRMDLGRELMTLYRHWWEDVARIVGMSGWEGLRLQEDVIDDWNGEPAERGWWAALASAPECFIQ</sequence>
<proteinExistence type="predicted"/>
<evidence type="ECO:0000313" key="1">
    <source>
        <dbReference type="EMBL" id="KAI0051158.1"/>
    </source>
</evidence>
<reference evidence="1" key="1">
    <citation type="submission" date="2021-02" db="EMBL/GenBank/DDBJ databases">
        <authorList>
            <consortium name="DOE Joint Genome Institute"/>
            <person name="Ahrendt S."/>
            <person name="Looney B.P."/>
            <person name="Miyauchi S."/>
            <person name="Morin E."/>
            <person name="Drula E."/>
            <person name="Courty P.E."/>
            <person name="Chicoki N."/>
            <person name="Fauchery L."/>
            <person name="Kohler A."/>
            <person name="Kuo A."/>
            <person name="Labutti K."/>
            <person name="Pangilinan J."/>
            <person name="Lipzen A."/>
            <person name="Riley R."/>
            <person name="Andreopoulos W."/>
            <person name="He G."/>
            <person name="Johnson J."/>
            <person name="Barry K.W."/>
            <person name="Grigoriev I.V."/>
            <person name="Nagy L."/>
            <person name="Hibbett D."/>
            <person name="Henrissat B."/>
            <person name="Matheny P.B."/>
            <person name="Labbe J."/>
            <person name="Martin F."/>
        </authorList>
    </citation>
    <scope>NUCLEOTIDE SEQUENCE</scope>
    <source>
        <strain evidence="1">FP105234-sp</strain>
    </source>
</reference>
<comment type="caution">
    <text evidence="1">The sequence shown here is derived from an EMBL/GenBank/DDBJ whole genome shotgun (WGS) entry which is preliminary data.</text>
</comment>